<feature type="region of interest" description="Disordered" evidence="5">
    <location>
        <begin position="578"/>
        <end position="620"/>
    </location>
</feature>
<evidence type="ECO:0000256" key="1">
    <source>
        <dbReference type="ARBA" id="ARBA00022737"/>
    </source>
</evidence>
<evidence type="ECO:0000256" key="3">
    <source>
        <dbReference type="PROSITE-ProRule" id="PRU00339"/>
    </source>
</evidence>
<feature type="repeat" description="TPR" evidence="3">
    <location>
        <begin position="286"/>
        <end position="319"/>
    </location>
</feature>
<dbReference type="PANTHER" id="PTHR45586:SF1">
    <property type="entry name" value="LIPOPOLYSACCHARIDE ASSEMBLY PROTEIN B"/>
    <property type="match status" value="1"/>
</dbReference>
<accession>A0A7J4XPX1</accession>
<feature type="region of interest" description="Disordered" evidence="5">
    <location>
        <begin position="990"/>
        <end position="1036"/>
    </location>
</feature>
<dbReference type="PANTHER" id="PTHR45586">
    <property type="entry name" value="TPR REPEAT-CONTAINING PROTEIN PA4667"/>
    <property type="match status" value="1"/>
</dbReference>
<keyword evidence="1" id="KW-0677">Repeat</keyword>
<dbReference type="AlphaFoldDB" id="A0A7J4XPX1"/>
<feature type="compositionally biased region" description="Acidic residues" evidence="5">
    <location>
        <begin position="1015"/>
        <end position="1028"/>
    </location>
</feature>
<evidence type="ECO:0000256" key="2">
    <source>
        <dbReference type="ARBA" id="ARBA00022803"/>
    </source>
</evidence>
<proteinExistence type="predicted"/>
<name>A0A7J4XPX1_9BACE</name>
<evidence type="ECO:0000313" key="6">
    <source>
        <dbReference type="EMBL" id="KAA3770843.1"/>
    </source>
</evidence>
<keyword evidence="2 3" id="KW-0802">TPR repeat</keyword>
<dbReference type="RefSeq" id="WP_007478750.1">
    <property type="nucleotide sequence ID" value="NZ_CP081899.1"/>
</dbReference>
<evidence type="ECO:0000313" key="7">
    <source>
        <dbReference type="Proteomes" id="UP000422221"/>
    </source>
</evidence>
<dbReference type="InterPro" id="IPR051012">
    <property type="entry name" value="CellSynth/LPSAsmb/PSIAsmb"/>
</dbReference>
<dbReference type="EMBL" id="VWMK01000001">
    <property type="protein sequence ID" value="KAA3770843.1"/>
    <property type="molecule type" value="Genomic_DNA"/>
</dbReference>
<dbReference type="PROSITE" id="PS50005">
    <property type="entry name" value="TPR"/>
    <property type="match status" value="1"/>
</dbReference>
<evidence type="ECO:0000256" key="5">
    <source>
        <dbReference type="SAM" id="MobiDB-lite"/>
    </source>
</evidence>
<keyword evidence="4" id="KW-0175">Coiled coil</keyword>
<feature type="region of interest" description="Disordered" evidence="5">
    <location>
        <begin position="513"/>
        <end position="532"/>
    </location>
</feature>
<dbReference type="SUPFAM" id="SSF48452">
    <property type="entry name" value="TPR-like"/>
    <property type="match status" value="3"/>
</dbReference>
<reference evidence="6 7" key="1">
    <citation type="journal article" date="2019" name="Nat. Med.">
        <title>A library of human gut bacterial isolates paired with longitudinal multiomics data enables mechanistic microbiome research.</title>
        <authorList>
            <person name="Poyet M."/>
            <person name="Groussin M."/>
            <person name="Gibbons S.M."/>
            <person name="Avila-Pacheco J."/>
            <person name="Jiang X."/>
            <person name="Kearney S.M."/>
            <person name="Perrotta A.R."/>
            <person name="Berdy B."/>
            <person name="Zhao S."/>
            <person name="Lieberman T.D."/>
            <person name="Swanson P.K."/>
            <person name="Smith M."/>
            <person name="Roesemann S."/>
            <person name="Alexander J.E."/>
            <person name="Rich S.A."/>
            <person name="Livny J."/>
            <person name="Vlamakis H."/>
            <person name="Clish C."/>
            <person name="Bullock K."/>
            <person name="Deik A."/>
            <person name="Scott J."/>
            <person name="Pierce K.A."/>
            <person name="Xavier R.J."/>
            <person name="Alm E.J."/>
        </authorList>
    </citation>
    <scope>NUCLEOTIDE SEQUENCE [LARGE SCALE GENOMIC DNA]</scope>
    <source>
        <strain evidence="6 7">BIOML-A10</strain>
    </source>
</reference>
<evidence type="ECO:0000256" key="4">
    <source>
        <dbReference type="SAM" id="Coils"/>
    </source>
</evidence>
<comment type="caution">
    <text evidence="6">The sequence shown here is derived from an EMBL/GenBank/DDBJ whole genome shotgun (WGS) entry which is preliminary data.</text>
</comment>
<dbReference type="InterPro" id="IPR011990">
    <property type="entry name" value="TPR-like_helical_dom_sf"/>
</dbReference>
<dbReference type="SMART" id="SM00028">
    <property type="entry name" value="TPR"/>
    <property type="match status" value="5"/>
</dbReference>
<dbReference type="Pfam" id="PF13432">
    <property type="entry name" value="TPR_16"/>
    <property type="match status" value="1"/>
</dbReference>
<protein>
    <submittedName>
        <fullName evidence="6">Tetratricopeptide repeat protein</fullName>
    </submittedName>
</protein>
<gene>
    <name evidence="6" type="ORF">F3F73_02105</name>
</gene>
<dbReference type="Pfam" id="PF13181">
    <property type="entry name" value="TPR_8"/>
    <property type="match status" value="2"/>
</dbReference>
<feature type="coiled-coil region" evidence="4">
    <location>
        <begin position="481"/>
        <end position="509"/>
    </location>
</feature>
<sequence>MRGNVPMCQCANVPISCAVKKVSKVIGARVHKFIGTLTHFRIGTLAHWRIGTLLIILLLTGCSTKKNTKGSRFYHAMTTRYNVYFNGNEAYKSGCKAIEKGNKDNYMEMLPLYPIGNKSTVGTGSGDFERAIEKSQKAIAVHSIKRKPPRKPGKRYTPEYKQWLARREFNPFLHNAWMLMGKAQFQKGDFPEAAATFSYIARLYAGQPKITANARIWLAQCYTQMGWYYDAEDVLQKVNNDSLPATLAPAYSRTYGHYLLGSQRYREAIPHLLTTIKNEKNKRQKSREYFLLGQLYQLLQDPAKAYQAYGKVIKLSPPYEMELNARIRQTECFSYGELSNPAQVKKATDKLYRMTRSDKNKEYLDQIHYALGNIYLSAKDTAQAIKEYHLGVEKSTRGGVEKGILQLTLGNLCWQMGRYAEAQTAYADATGLLDKTHPEYEELTRRSEVLDELVPFATAVELQDSLQHLASLDSAARMVVIDTLIARVIQKEEEEKRLAKEAERDAMREAVAAENAANAPQRPTTTQPTVPTGDNSWYFYNSQLVTQGKADFQRLWGRRKLEDNWRRRNKTVVSLDDFDPVNYDEPTAEGDSIGNGGTQDENISGDGESLQPAAPGSELAADTTAIDEKNPLFYLQQIPLTEEAMAASNEILSDGLFNMGMIYKDKLEDFPRAEHSFGRLIHDFPDFAQLDEAYYNLFLMLGRMERMADANLYKQQLIERFPDSKYAKTLSDPDFAYNAVYGKHLEDSLYADTYKKYQAGEYNRVVTNAELSAKKYPMGQHRPKFMFLHAVSALQRGDQKQFLSELKELVQQYPENEITDLAAHILKGVQEGRLLSEGSVSFGSIWSRRNADIASDSTRTAGMDSIPEFSAERNTPFVFVLAYEEGKVNENQLLYEVARYNFSSFMVKNFDLAFSHDRGIGRLVISSFANYDEAQYYQRQLYADPHMNERLSGMRAILISQANYELLNQFYSFDDYDTFYQRTFNPLPAGTDEDLPIDGSTLDEPLQNLPPVDENATEDEDEGEEIDDTGGSFYVY</sequence>
<organism evidence="6 7">
    <name type="scientific">Bacteroides salyersiae</name>
    <dbReference type="NCBI Taxonomy" id="291644"/>
    <lineage>
        <taxon>Bacteria</taxon>
        <taxon>Pseudomonadati</taxon>
        <taxon>Bacteroidota</taxon>
        <taxon>Bacteroidia</taxon>
        <taxon>Bacteroidales</taxon>
        <taxon>Bacteroidaceae</taxon>
        <taxon>Bacteroides</taxon>
    </lineage>
</organism>
<dbReference type="Gene3D" id="1.25.40.10">
    <property type="entry name" value="Tetratricopeptide repeat domain"/>
    <property type="match status" value="5"/>
</dbReference>
<dbReference type="InterPro" id="IPR019734">
    <property type="entry name" value="TPR_rpt"/>
</dbReference>
<dbReference type="Proteomes" id="UP000422221">
    <property type="component" value="Unassembled WGS sequence"/>
</dbReference>